<dbReference type="AlphaFoldDB" id="A0A1L7WWU5"/>
<feature type="compositionally biased region" description="Basic and acidic residues" evidence="1">
    <location>
        <begin position="79"/>
        <end position="97"/>
    </location>
</feature>
<keyword evidence="3" id="KW-1185">Reference proteome</keyword>
<feature type="region of interest" description="Disordered" evidence="1">
    <location>
        <begin position="115"/>
        <end position="161"/>
    </location>
</feature>
<evidence type="ECO:0000256" key="1">
    <source>
        <dbReference type="SAM" id="MobiDB-lite"/>
    </source>
</evidence>
<feature type="compositionally biased region" description="Low complexity" evidence="1">
    <location>
        <begin position="69"/>
        <end position="78"/>
    </location>
</feature>
<sequence length="371" mass="41786">MAEQGQAPPPPYAYPAPPHQVASYVDQYGNLSAFGATQYISNYTNVGHTAAQHIGGDGGQAQEVERLRQQLQQSQAREQQARERAARAEAENAQREGERWAAACLHDLERVRRDKRARARNQAAQADNQRQHPTASRKDQAHCGTSGDRRNEHNLQTGQMHDDPMDIDQDCMDVSSPVDPNHRVVQVGGNIFNTTRYEMIFGRKGPLEPVQETMVSDFHTFTKERRNEETLLPSSPAVPKGYTFNLTRQSYHDVTNIRIFNNCGTSWKPIRKFYLKVSLLFTLSEPIDPTLLGHSPWHLKKKKKRRNDSADFEIMGFRALLSMTKAAGFRSSGNLALNTVEGPLELGYKPYEEESFQTSRDTGQSLGYVGV</sequence>
<reference evidence="2 3" key="1">
    <citation type="submission" date="2016-03" db="EMBL/GenBank/DDBJ databases">
        <authorList>
            <person name="Ploux O."/>
        </authorList>
    </citation>
    <scope>NUCLEOTIDE SEQUENCE [LARGE SCALE GENOMIC DNA]</scope>
    <source>
        <strain evidence="2 3">UAMH 11012</strain>
    </source>
</reference>
<gene>
    <name evidence="2" type="ORF">PAC_07112</name>
</gene>
<evidence type="ECO:0000313" key="3">
    <source>
        <dbReference type="Proteomes" id="UP000184330"/>
    </source>
</evidence>
<dbReference type="Proteomes" id="UP000184330">
    <property type="component" value="Unassembled WGS sequence"/>
</dbReference>
<dbReference type="EMBL" id="FJOG01000009">
    <property type="protein sequence ID" value="CZR57223.1"/>
    <property type="molecule type" value="Genomic_DNA"/>
</dbReference>
<feature type="region of interest" description="Disordered" evidence="1">
    <location>
        <begin position="66"/>
        <end position="97"/>
    </location>
</feature>
<feature type="compositionally biased region" description="Basic and acidic residues" evidence="1">
    <location>
        <begin position="136"/>
        <end position="153"/>
    </location>
</feature>
<protein>
    <submittedName>
        <fullName evidence="2">Uncharacterized protein</fullName>
    </submittedName>
</protein>
<accession>A0A1L7WWU5</accession>
<name>A0A1L7WWU5_9HELO</name>
<organism evidence="2 3">
    <name type="scientific">Phialocephala subalpina</name>
    <dbReference type="NCBI Taxonomy" id="576137"/>
    <lineage>
        <taxon>Eukaryota</taxon>
        <taxon>Fungi</taxon>
        <taxon>Dikarya</taxon>
        <taxon>Ascomycota</taxon>
        <taxon>Pezizomycotina</taxon>
        <taxon>Leotiomycetes</taxon>
        <taxon>Helotiales</taxon>
        <taxon>Mollisiaceae</taxon>
        <taxon>Phialocephala</taxon>
        <taxon>Phialocephala fortinii species complex</taxon>
    </lineage>
</organism>
<proteinExistence type="predicted"/>
<evidence type="ECO:0000313" key="2">
    <source>
        <dbReference type="EMBL" id="CZR57223.1"/>
    </source>
</evidence>